<dbReference type="InterPro" id="IPR023473">
    <property type="entry name" value="AMMECR1"/>
</dbReference>
<evidence type="ECO:0000313" key="3">
    <source>
        <dbReference type="Proteomes" id="UP000189733"/>
    </source>
</evidence>
<feature type="domain" description="AMMECR1" evidence="1">
    <location>
        <begin position="12"/>
        <end position="185"/>
    </location>
</feature>
<dbReference type="InterPro" id="IPR002733">
    <property type="entry name" value="AMMECR1_domain"/>
</dbReference>
<organism evidence="2 3">
    <name type="scientific">Desulfobaculum bizertense DSM 18034</name>
    <dbReference type="NCBI Taxonomy" id="1121442"/>
    <lineage>
        <taxon>Bacteria</taxon>
        <taxon>Pseudomonadati</taxon>
        <taxon>Thermodesulfobacteriota</taxon>
        <taxon>Desulfovibrionia</taxon>
        <taxon>Desulfovibrionales</taxon>
        <taxon>Desulfovibrionaceae</taxon>
        <taxon>Desulfobaculum</taxon>
    </lineage>
</organism>
<protein>
    <recommendedName>
        <fullName evidence="1">AMMECR1 domain-containing protein</fullName>
    </recommendedName>
</protein>
<evidence type="ECO:0000259" key="1">
    <source>
        <dbReference type="PROSITE" id="PS51112"/>
    </source>
</evidence>
<evidence type="ECO:0000313" key="2">
    <source>
        <dbReference type="EMBL" id="SKA77341.1"/>
    </source>
</evidence>
<sequence>MPKEFHFALSDNEKAVLHDLARRVISERAQGHNIGSPGAAPTKLLSEQLGAFVTLKKEGRLRGCIGRIISDMPIWQTIFDMAQEAAFHDPRFPAVADHEVSQLNIEISVLSPLTPCPDPQLIEVGTHGLFITKAHSRGLLLPQVPVEQNWNREQFLDHTCIKAGLAPGSWKDPATQLFWFQAEVF</sequence>
<dbReference type="InterPro" id="IPR027485">
    <property type="entry name" value="AMMECR1_N"/>
</dbReference>
<dbReference type="InterPro" id="IPR027623">
    <property type="entry name" value="AmmeMemoSam_A"/>
</dbReference>
<dbReference type="Gene3D" id="3.30.1490.150">
    <property type="entry name" value="Hypothetical protein ph0010, domain 2"/>
    <property type="match status" value="1"/>
</dbReference>
<dbReference type="Gene3D" id="3.30.700.20">
    <property type="entry name" value="Hypothetical protein ph0010, domain 1"/>
    <property type="match status" value="1"/>
</dbReference>
<reference evidence="2 3" key="1">
    <citation type="submission" date="2017-02" db="EMBL/GenBank/DDBJ databases">
        <authorList>
            <person name="Peterson S.W."/>
        </authorList>
    </citation>
    <scope>NUCLEOTIDE SEQUENCE [LARGE SCALE GENOMIC DNA]</scope>
    <source>
        <strain evidence="2 3">DSM 18034</strain>
    </source>
</reference>
<gene>
    <name evidence="2" type="ORF">SAMN02745702_02333</name>
</gene>
<dbReference type="PANTHER" id="PTHR13016:SF0">
    <property type="entry name" value="AMME SYNDROME CANDIDATE GENE 1 PROTEIN"/>
    <property type="match status" value="1"/>
</dbReference>
<dbReference type="AlphaFoldDB" id="A0A1T4WL10"/>
<dbReference type="PANTHER" id="PTHR13016">
    <property type="entry name" value="AMMECR1 HOMOLOG"/>
    <property type="match status" value="1"/>
</dbReference>
<dbReference type="RefSeq" id="WP_078685616.1">
    <property type="nucleotide sequence ID" value="NZ_FUYA01000008.1"/>
</dbReference>
<dbReference type="NCBIfam" id="TIGR00296">
    <property type="entry name" value="TIGR00296 family protein"/>
    <property type="match status" value="1"/>
</dbReference>
<dbReference type="EMBL" id="FUYA01000008">
    <property type="protein sequence ID" value="SKA77341.1"/>
    <property type="molecule type" value="Genomic_DNA"/>
</dbReference>
<dbReference type="PROSITE" id="PS51112">
    <property type="entry name" value="AMMECR1"/>
    <property type="match status" value="1"/>
</dbReference>
<dbReference type="Proteomes" id="UP000189733">
    <property type="component" value="Unassembled WGS sequence"/>
</dbReference>
<dbReference type="OrthoDB" id="9782820at2"/>
<proteinExistence type="predicted"/>
<keyword evidence="3" id="KW-1185">Reference proteome</keyword>
<accession>A0A1T4WL10</accession>
<dbReference type="STRING" id="1121442.SAMN02745702_02333"/>
<dbReference type="SUPFAM" id="SSF143447">
    <property type="entry name" value="AMMECR1-like"/>
    <property type="match status" value="1"/>
</dbReference>
<name>A0A1T4WL10_9BACT</name>
<dbReference type="Pfam" id="PF01871">
    <property type="entry name" value="AMMECR1"/>
    <property type="match status" value="1"/>
</dbReference>
<dbReference type="NCBIfam" id="TIGR04335">
    <property type="entry name" value="AmmeMemoSam_A"/>
    <property type="match status" value="1"/>
</dbReference>
<dbReference type="InterPro" id="IPR036071">
    <property type="entry name" value="AMMECR1_dom_sf"/>
</dbReference>